<dbReference type="Pfam" id="PF01734">
    <property type="entry name" value="Patatin"/>
    <property type="match status" value="1"/>
</dbReference>
<dbReference type="GO" id="GO:0016042">
    <property type="term" value="P:lipid catabolic process"/>
    <property type="evidence" value="ECO:0007669"/>
    <property type="project" value="UniProtKB-UniRule"/>
</dbReference>
<dbReference type="GO" id="GO:0016787">
    <property type="term" value="F:hydrolase activity"/>
    <property type="evidence" value="ECO:0007669"/>
    <property type="project" value="UniProtKB-UniRule"/>
</dbReference>
<dbReference type="RefSeq" id="WP_002465969.1">
    <property type="nucleotide sequence ID" value="NZ_CABMFV010000001.1"/>
</dbReference>
<name>A0A6H3FIB1_STAWA</name>
<reference evidence="8 9" key="1">
    <citation type="submission" date="2018-08" db="EMBL/GenBank/DDBJ databases">
        <title>A genome reference for cultivated species of the human gut microbiota.</title>
        <authorList>
            <person name="Zou Y."/>
            <person name="Xue W."/>
            <person name="Luo G."/>
        </authorList>
    </citation>
    <scope>NUCLEOTIDE SEQUENCE [LARGE SCALE GENOMIC DNA]</scope>
    <source>
        <strain evidence="8 9">OM08-17AT</strain>
    </source>
</reference>
<keyword evidence="2 4" id="KW-0442">Lipid degradation</keyword>
<protein>
    <submittedName>
        <fullName evidence="8">Patatin-like phospholipase family protein</fullName>
    </submittedName>
</protein>
<evidence type="ECO:0000256" key="2">
    <source>
        <dbReference type="ARBA" id="ARBA00022963"/>
    </source>
</evidence>
<dbReference type="InterPro" id="IPR016035">
    <property type="entry name" value="Acyl_Trfase/lysoPLipase"/>
</dbReference>
<evidence type="ECO:0000256" key="4">
    <source>
        <dbReference type="PROSITE-ProRule" id="PRU01161"/>
    </source>
</evidence>
<dbReference type="EMBL" id="QSTD01000001">
    <property type="protein sequence ID" value="RGM32058.1"/>
    <property type="molecule type" value="Genomic_DNA"/>
</dbReference>
<keyword evidence="3 4" id="KW-0443">Lipid metabolism</keyword>
<dbReference type="AlphaFoldDB" id="A0A6H3FIB1"/>
<dbReference type="Proteomes" id="UP000481807">
    <property type="component" value="Unassembled WGS sequence"/>
</dbReference>
<proteinExistence type="predicted"/>
<dbReference type="EMBL" id="QXWP01000002">
    <property type="protein sequence ID" value="NBH30364.1"/>
    <property type="molecule type" value="Genomic_DNA"/>
</dbReference>
<feature type="short sequence motif" description="GXGXXG" evidence="4">
    <location>
        <begin position="11"/>
        <end position="16"/>
    </location>
</feature>
<dbReference type="EMBL" id="JAANHJ010000001">
    <property type="protein sequence ID" value="MCG6226396.1"/>
    <property type="molecule type" value="Genomic_DNA"/>
</dbReference>
<accession>A0A6H3FIB1</accession>
<dbReference type="PANTHER" id="PTHR14226">
    <property type="entry name" value="NEUROPATHY TARGET ESTERASE/SWISS CHEESE D.MELANOGASTER"/>
    <property type="match status" value="1"/>
</dbReference>
<gene>
    <name evidence="7" type="ORF">D3Z30_05155</name>
    <name evidence="8" type="ORF">DXC19_00745</name>
    <name evidence="6" type="ORF">G8J23_10415</name>
</gene>
<organism evidence="8 9">
    <name type="scientific">Staphylococcus warneri</name>
    <dbReference type="NCBI Taxonomy" id="1292"/>
    <lineage>
        <taxon>Bacteria</taxon>
        <taxon>Bacillati</taxon>
        <taxon>Bacillota</taxon>
        <taxon>Bacilli</taxon>
        <taxon>Bacillales</taxon>
        <taxon>Staphylococcaceae</taxon>
        <taxon>Staphylococcus</taxon>
    </lineage>
</organism>
<evidence type="ECO:0000313" key="9">
    <source>
        <dbReference type="Proteomes" id="UP000261016"/>
    </source>
</evidence>
<evidence type="ECO:0000313" key="10">
    <source>
        <dbReference type="Proteomes" id="UP000481807"/>
    </source>
</evidence>
<comment type="caution">
    <text evidence="8">The sequence shown here is derived from an EMBL/GenBank/DDBJ whole genome shotgun (WGS) entry which is preliminary data.</text>
</comment>
<dbReference type="Gene3D" id="3.40.1090.10">
    <property type="entry name" value="Cytosolic phospholipase A2 catalytic domain"/>
    <property type="match status" value="1"/>
</dbReference>
<feature type="active site" description="Proton acceptor" evidence="4">
    <location>
        <position position="186"/>
    </location>
</feature>
<keyword evidence="11" id="KW-1185">Reference proteome</keyword>
<dbReference type="SUPFAM" id="SSF52151">
    <property type="entry name" value="FabD/lysophospholipase-like"/>
    <property type="match status" value="1"/>
</dbReference>
<feature type="active site" description="Nucleophile" evidence="4">
    <location>
        <position position="44"/>
    </location>
</feature>
<evidence type="ECO:0000313" key="8">
    <source>
        <dbReference type="EMBL" id="RGM32058.1"/>
    </source>
</evidence>
<feature type="short sequence motif" description="DGA/G" evidence="4">
    <location>
        <begin position="186"/>
        <end position="188"/>
    </location>
</feature>
<feature type="short sequence motif" description="GXSXG" evidence="4">
    <location>
        <begin position="42"/>
        <end position="46"/>
    </location>
</feature>
<feature type="domain" description="PNPLA" evidence="5">
    <location>
        <begin position="7"/>
        <end position="200"/>
    </location>
</feature>
<evidence type="ECO:0000256" key="3">
    <source>
        <dbReference type="ARBA" id="ARBA00023098"/>
    </source>
</evidence>
<dbReference type="Proteomes" id="UP000261016">
    <property type="component" value="Unassembled WGS sequence"/>
</dbReference>
<evidence type="ECO:0000313" key="6">
    <source>
        <dbReference type="EMBL" id="MCG6226396.1"/>
    </source>
</evidence>
<dbReference type="InterPro" id="IPR002641">
    <property type="entry name" value="PNPLA_dom"/>
</dbReference>
<reference evidence="7 10" key="2">
    <citation type="submission" date="2018-08" db="EMBL/GenBank/DDBJ databases">
        <title>Murine metabolic-syndrome-specific gut microbial biobank.</title>
        <authorList>
            <person name="Liu C."/>
        </authorList>
    </citation>
    <scope>NUCLEOTIDE SEQUENCE [LARGE SCALE GENOMIC DNA]</scope>
    <source>
        <strain evidence="7 10">1XD21-27</strain>
    </source>
</reference>
<dbReference type="PANTHER" id="PTHR14226:SF57">
    <property type="entry name" value="BLR7027 PROTEIN"/>
    <property type="match status" value="1"/>
</dbReference>
<evidence type="ECO:0000256" key="1">
    <source>
        <dbReference type="ARBA" id="ARBA00022801"/>
    </source>
</evidence>
<evidence type="ECO:0000313" key="11">
    <source>
        <dbReference type="Proteomes" id="UP000814367"/>
    </source>
</evidence>
<evidence type="ECO:0000313" key="7">
    <source>
        <dbReference type="EMBL" id="NBH30364.1"/>
    </source>
</evidence>
<sequence length="283" mass="30914">MKNERALVLGGGGITGIAWESGVLAALIENGMNISQIGKIFGTSAGAFVGAVLSNNQDMKAYYHYLNENKDPNEQTKLKKEVYEMWRQAYIQGGNNQENIGRLLGEMIDQVQPVISMKERKKAIAKRLNGSKWTSQLVITAINARTGQLETINQQIGMDLIDSVAASGAVPGLWPHVTMNGKEYIDGGMVSSTNACLAKDFKQILIIAPLTQKIGKLPNVFDDEITLSNTSDVYTITPDEFSKSIIGDNIYDASVIIEVGNAGYEQGKRLAKEIKALMPEWLS</sequence>
<keyword evidence="1 4" id="KW-0378">Hydrolase</keyword>
<dbReference type="PROSITE" id="PS51635">
    <property type="entry name" value="PNPLA"/>
    <property type="match status" value="1"/>
</dbReference>
<evidence type="ECO:0000259" key="5">
    <source>
        <dbReference type="PROSITE" id="PS51635"/>
    </source>
</evidence>
<reference evidence="6 11" key="3">
    <citation type="submission" date="2020-03" db="EMBL/GenBank/DDBJ databases">
        <title>Comparative genetics of Staphylococcus warneri persistents from caprine mastitis.</title>
        <authorList>
            <person name="Franca C.A."/>
            <person name="Rosa D.S."/>
            <person name="Silva A."/>
            <person name="Rodrigues D.L.N."/>
            <person name="Santos R.G."/>
            <person name="Castillo R.E.H."/>
            <person name="Moreira M.A.S."/>
            <person name="Lima M.C."/>
            <person name="Gouveia G.V."/>
            <person name="Gouveia J.J.S."/>
            <person name="Souza R.F.S."/>
            <person name="Bertram B."/>
            <person name="Azevedo V."/>
            <person name="Costa M."/>
        </authorList>
    </citation>
    <scope>NUCLEOTIDE SEQUENCE [LARGE SCALE GENOMIC DNA]</scope>
    <source>
        <strain evidence="6 11">Cap 9.2</strain>
    </source>
</reference>
<dbReference type="InterPro" id="IPR050301">
    <property type="entry name" value="NTE"/>
</dbReference>
<dbReference type="Proteomes" id="UP000814367">
    <property type="component" value="Unassembled WGS sequence"/>
</dbReference>